<protein>
    <recommendedName>
        <fullName evidence="3">PAS domain-containing protein</fullName>
    </recommendedName>
</protein>
<keyword evidence="2" id="KW-1185">Reference proteome</keyword>
<dbReference type="Proteomes" id="UP001234581">
    <property type="component" value="Unassembled WGS sequence"/>
</dbReference>
<dbReference type="GeneID" id="83212194"/>
<gene>
    <name evidence="1" type="ORF">O0I10_004781</name>
</gene>
<comment type="caution">
    <text evidence="1">The sequence shown here is derived from an EMBL/GenBank/DDBJ whole genome shotgun (WGS) entry which is preliminary data.</text>
</comment>
<evidence type="ECO:0000313" key="2">
    <source>
        <dbReference type="Proteomes" id="UP001234581"/>
    </source>
</evidence>
<name>A0AAD7V4W3_9FUNG</name>
<dbReference type="RefSeq" id="XP_058344331.1">
    <property type="nucleotide sequence ID" value="XM_058484832.1"/>
</dbReference>
<dbReference type="EMBL" id="JARTCD010000018">
    <property type="protein sequence ID" value="KAJ8659418.1"/>
    <property type="molecule type" value="Genomic_DNA"/>
</dbReference>
<dbReference type="InterPro" id="IPR035965">
    <property type="entry name" value="PAS-like_dom_sf"/>
</dbReference>
<dbReference type="Gene3D" id="3.30.450.20">
    <property type="entry name" value="PAS domain"/>
    <property type="match status" value="2"/>
</dbReference>
<dbReference type="SUPFAM" id="SSF55785">
    <property type="entry name" value="PYP-like sensor domain (PAS domain)"/>
    <property type="match status" value="2"/>
</dbReference>
<dbReference type="AlphaFoldDB" id="A0AAD7V4W3"/>
<proteinExistence type="predicted"/>
<organism evidence="1 2">
    <name type="scientific">Lichtheimia ornata</name>
    <dbReference type="NCBI Taxonomy" id="688661"/>
    <lineage>
        <taxon>Eukaryota</taxon>
        <taxon>Fungi</taxon>
        <taxon>Fungi incertae sedis</taxon>
        <taxon>Mucoromycota</taxon>
        <taxon>Mucoromycotina</taxon>
        <taxon>Mucoromycetes</taxon>
        <taxon>Mucorales</taxon>
        <taxon>Lichtheimiaceae</taxon>
        <taxon>Lichtheimia</taxon>
    </lineage>
</organism>
<evidence type="ECO:0000313" key="1">
    <source>
        <dbReference type="EMBL" id="KAJ8659418.1"/>
    </source>
</evidence>
<evidence type="ECO:0008006" key="3">
    <source>
        <dbReference type="Google" id="ProtNLM"/>
    </source>
</evidence>
<accession>A0AAD7V4W3</accession>
<sequence>MFRSCLVTIVNGYFGRMGKDNIIISTTIIFSSIFANPGSEACGYSSTINNNTKNKSVADDNNGTCSRSRKESRIERLFVAPKSSLLRLVIDGIPIHVFTCSTTTELGHMGQQSHIAIHGPATSRTFWDLVGYHICILMIKWRVARLEMAFEQGNGFAGEYRLRRFDGNYPSFYGVLSLRDLKGRIIHWFGTCTDVHDQHSTIRQMEIESNERKYRLLAEAIPQIVFTFSPGVGVTYANEKWECYSGFDFDRTKGFGFMSQVHADDRNVRWFGTCTDINDHKLLEHKLKNVRLKIHGKQDTILIQHVTWYD</sequence>
<reference evidence="1 2" key="1">
    <citation type="submission" date="2023-03" db="EMBL/GenBank/DDBJ databases">
        <title>Genome sequence of Lichtheimia ornata CBS 291.66.</title>
        <authorList>
            <person name="Mohabir J.T."/>
            <person name="Shea T.P."/>
            <person name="Kurbessoian T."/>
            <person name="Berby B."/>
            <person name="Fontaine J."/>
            <person name="Livny J."/>
            <person name="Gnirke A."/>
            <person name="Stajich J.E."/>
            <person name="Cuomo C.A."/>
        </authorList>
    </citation>
    <scope>NUCLEOTIDE SEQUENCE [LARGE SCALE GENOMIC DNA]</scope>
    <source>
        <strain evidence="1">CBS 291.66</strain>
    </source>
</reference>